<dbReference type="Proteomes" id="UP000765509">
    <property type="component" value="Unassembled WGS sequence"/>
</dbReference>
<organism evidence="2 3">
    <name type="scientific">Austropuccinia psidii MF-1</name>
    <dbReference type="NCBI Taxonomy" id="1389203"/>
    <lineage>
        <taxon>Eukaryota</taxon>
        <taxon>Fungi</taxon>
        <taxon>Dikarya</taxon>
        <taxon>Basidiomycota</taxon>
        <taxon>Pucciniomycotina</taxon>
        <taxon>Pucciniomycetes</taxon>
        <taxon>Pucciniales</taxon>
        <taxon>Sphaerophragmiaceae</taxon>
        <taxon>Austropuccinia</taxon>
    </lineage>
</organism>
<keyword evidence="3" id="KW-1185">Reference proteome</keyword>
<protein>
    <submittedName>
        <fullName evidence="2">Uncharacterized protein</fullName>
    </submittedName>
</protein>
<dbReference type="AlphaFoldDB" id="A0A9Q3KDC9"/>
<gene>
    <name evidence="2" type="ORF">O181_117796</name>
</gene>
<name>A0A9Q3KDC9_9BASI</name>
<evidence type="ECO:0000256" key="1">
    <source>
        <dbReference type="SAM" id="MobiDB-lite"/>
    </source>
</evidence>
<evidence type="ECO:0000313" key="3">
    <source>
        <dbReference type="Proteomes" id="UP000765509"/>
    </source>
</evidence>
<sequence length="121" mass="14022">MNPYLHIKSFLGQEKTIECLGEWSSLSCKDKVKDIKNWLKNKSLLSIDQKKAQWPLPAPNQLQKCPKTSPMDLRRSREVPRTIKEREKAKLIGKDLTHRGTGPPNWSLQPWTMSSIWPELS</sequence>
<reference evidence="2" key="1">
    <citation type="submission" date="2021-03" db="EMBL/GenBank/DDBJ databases">
        <title>Draft genome sequence of rust myrtle Austropuccinia psidii MF-1, a brazilian biotype.</title>
        <authorList>
            <person name="Quecine M.C."/>
            <person name="Pachon D.M.R."/>
            <person name="Bonatelli M.L."/>
            <person name="Correr F.H."/>
            <person name="Franceschini L.M."/>
            <person name="Leite T.F."/>
            <person name="Margarido G.R.A."/>
            <person name="Almeida C.A."/>
            <person name="Ferrarezi J.A."/>
            <person name="Labate C.A."/>
        </authorList>
    </citation>
    <scope>NUCLEOTIDE SEQUENCE</scope>
    <source>
        <strain evidence="2">MF-1</strain>
    </source>
</reference>
<feature type="region of interest" description="Disordered" evidence="1">
    <location>
        <begin position="57"/>
        <end position="80"/>
    </location>
</feature>
<proteinExistence type="predicted"/>
<dbReference type="EMBL" id="AVOT02102068">
    <property type="protein sequence ID" value="MBW0578081.1"/>
    <property type="molecule type" value="Genomic_DNA"/>
</dbReference>
<evidence type="ECO:0000313" key="2">
    <source>
        <dbReference type="EMBL" id="MBW0578081.1"/>
    </source>
</evidence>
<accession>A0A9Q3KDC9</accession>
<comment type="caution">
    <text evidence="2">The sequence shown here is derived from an EMBL/GenBank/DDBJ whole genome shotgun (WGS) entry which is preliminary data.</text>
</comment>